<dbReference type="RefSeq" id="WP_125553567.1">
    <property type="nucleotide sequence ID" value="NZ_RBVX01000001.1"/>
</dbReference>
<dbReference type="GO" id="GO:0046872">
    <property type="term" value="F:metal ion binding"/>
    <property type="evidence" value="ECO:0007669"/>
    <property type="project" value="UniProtKB-KW"/>
</dbReference>
<dbReference type="Gene3D" id="1.20.120.450">
    <property type="entry name" value="dinb family like domain"/>
    <property type="match status" value="1"/>
</dbReference>
<dbReference type="InterPro" id="IPR007837">
    <property type="entry name" value="DinB"/>
</dbReference>
<dbReference type="EMBL" id="RBVX01000001">
    <property type="protein sequence ID" value="RSL35184.1"/>
    <property type="molecule type" value="Genomic_DNA"/>
</dbReference>
<evidence type="ECO:0000313" key="4">
    <source>
        <dbReference type="Proteomes" id="UP000275076"/>
    </source>
</evidence>
<dbReference type="SUPFAM" id="SSF109854">
    <property type="entry name" value="DinB/YfiT-like putative metalloenzymes"/>
    <property type="match status" value="1"/>
</dbReference>
<keyword evidence="4" id="KW-1185">Reference proteome</keyword>
<protein>
    <recommendedName>
        <fullName evidence="5">DinB superfamily protein</fullName>
    </recommendedName>
</protein>
<gene>
    <name evidence="3" type="ORF">D7Z54_01010</name>
</gene>
<comment type="similarity">
    <text evidence="1">Belongs to the DinB family.</text>
</comment>
<reference evidence="3 4" key="1">
    <citation type="submission" date="2018-10" db="EMBL/GenBank/DDBJ databases">
        <title>Draft genome sequence of Bacillus salarius IM0101, isolated from a hypersaline soil in Inner Mongolia, China.</title>
        <authorList>
            <person name="Yamprayoonswat W."/>
            <person name="Boonvisut S."/>
            <person name="Jumpathong W."/>
            <person name="Sittihan S."/>
            <person name="Ruangsuj P."/>
            <person name="Wanthongcharoen S."/>
            <person name="Thongpramul N."/>
            <person name="Pimmason S."/>
            <person name="Yu B."/>
            <person name="Yasawong M."/>
        </authorList>
    </citation>
    <scope>NUCLEOTIDE SEQUENCE [LARGE SCALE GENOMIC DNA]</scope>
    <source>
        <strain evidence="3 4">IM0101</strain>
    </source>
</reference>
<dbReference type="InterPro" id="IPR034660">
    <property type="entry name" value="DinB/YfiT-like"/>
</dbReference>
<dbReference type="Pfam" id="PF05163">
    <property type="entry name" value="DinB"/>
    <property type="match status" value="1"/>
</dbReference>
<evidence type="ECO:0000313" key="3">
    <source>
        <dbReference type="EMBL" id="RSL35184.1"/>
    </source>
</evidence>
<name>A0A3R9QP44_9BACI</name>
<evidence type="ECO:0000256" key="1">
    <source>
        <dbReference type="ARBA" id="ARBA00008635"/>
    </source>
</evidence>
<dbReference type="OrthoDB" id="9798830at2"/>
<accession>A0A3R9QP44</accession>
<organism evidence="3 4">
    <name type="scientific">Salibacterium salarium</name>
    <dbReference type="NCBI Taxonomy" id="284579"/>
    <lineage>
        <taxon>Bacteria</taxon>
        <taxon>Bacillati</taxon>
        <taxon>Bacillota</taxon>
        <taxon>Bacilli</taxon>
        <taxon>Bacillales</taxon>
        <taxon>Bacillaceae</taxon>
    </lineage>
</organism>
<keyword evidence="2" id="KW-0479">Metal-binding</keyword>
<evidence type="ECO:0008006" key="5">
    <source>
        <dbReference type="Google" id="ProtNLM"/>
    </source>
</evidence>
<proteinExistence type="inferred from homology"/>
<comment type="caution">
    <text evidence="3">The sequence shown here is derived from an EMBL/GenBank/DDBJ whole genome shotgun (WGS) entry which is preliminary data.</text>
</comment>
<evidence type="ECO:0000256" key="2">
    <source>
        <dbReference type="ARBA" id="ARBA00022723"/>
    </source>
</evidence>
<dbReference type="Proteomes" id="UP000275076">
    <property type="component" value="Unassembled WGS sequence"/>
</dbReference>
<dbReference type="AlphaFoldDB" id="A0A3R9QP44"/>
<sequence length="158" mass="18118">MSASFLINGLHGDSAHVDPVHVFEGLDWREAGKQINGCPHTVWEILFHMTYWQELLIQLLAKEYPEYPKHNHYTFPKTSAPNNKQEWHDTLQQFRKGIKIAEAETIKDLTEQGFDNKNATRGDLLIDLITHNSYHAAQAAQIRRMTGSWPPPSGGQTW</sequence>